<evidence type="ECO:0000313" key="2">
    <source>
        <dbReference type="EMBL" id="KAK7242743.1"/>
    </source>
</evidence>
<gene>
    <name evidence="2" type="ORF">SO694_000164103</name>
</gene>
<keyword evidence="1" id="KW-0472">Membrane</keyword>
<reference evidence="2 3" key="1">
    <citation type="submission" date="2024-03" db="EMBL/GenBank/DDBJ databases">
        <title>Aureococcus anophagefferens CCMP1851 and Kratosvirus quantuckense: Draft genome of a second virus-susceptible host strain in the model system.</title>
        <authorList>
            <person name="Chase E."/>
            <person name="Truchon A.R."/>
            <person name="Schepens W."/>
            <person name="Wilhelm S.W."/>
        </authorList>
    </citation>
    <scope>NUCLEOTIDE SEQUENCE [LARGE SCALE GENOMIC DNA]</scope>
    <source>
        <strain evidence="2 3">CCMP1851</strain>
    </source>
</reference>
<organism evidence="2 3">
    <name type="scientific">Aureococcus anophagefferens</name>
    <name type="common">Harmful bloom alga</name>
    <dbReference type="NCBI Taxonomy" id="44056"/>
    <lineage>
        <taxon>Eukaryota</taxon>
        <taxon>Sar</taxon>
        <taxon>Stramenopiles</taxon>
        <taxon>Ochrophyta</taxon>
        <taxon>Pelagophyceae</taxon>
        <taxon>Pelagomonadales</taxon>
        <taxon>Pelagomonadaceae</taxon>
        <taxon>Aureococcus</taxon>
    </lineage>
</organism>
<name>A0ABR1G2F1_AURAN</name>
<dbReference type="EMBL" id="JBBJCI010000141">
    <property type="protein sequence ID" value="KAK7242743.1"/>
    <property type="molecule type" value="Genomic_DNA"/>
</dbReference>
<sequence>MSSPRHSRQRRPPWGDGQTVLLRSAGLGLALSVFAVAAVMVPSVWGDAAAWARSNDGDACERVEDRADRCGFVRGACGGLARGVDYLAFVYCGGGGREGLRLAALRAGKG</sequence>
<keyword evidence="1" id="KW-1133">Transmembrane helix</keyword>
<proteinExistence type="predicted"/>
<accession>A0ABR1G2F1</accession>
<dbReference type="Proteomes" id="UP001363151">
    <property type="component" value="Unassembled WGS sequence"/>
</dbReference>
<protein>
    <submittedName>
        <fullName evidence="2">Uncharacterized protein</fullName>
    </submittedName>
</protein>
<comment type="caution">
    <text evidence="2">The sequence shown here is derived from an EMBL/GenBank/DDBJ whole genome shotgun (WGS) entry which is preliminary data.</text>
</comment>
<evidence type="ECO:0000256" key="1">
    <source>
        <dbReference type="SAM" id="Phobius"/>
    </source>
</evidence>
<keyword evidence="1" id="KW-0812">Transmembrane</keyword>
<keyword evidence="3" id="KW-1185">Reference proteome</keyword>
<feature type="transmembrane region" description="Helical" evidence="1">
    <location>
        <begin position="20"/>
        <end position="45"/>
    </location>
</feature>
<evidence type="ECO:0000313" key="3">
    <source>
        <dbReference type="Proteomes" id="UP001363151"/>
    </source>
</evidence>